<evidence type="ECO:0000313" key="2">
    <source>
        <dbReference type="Proteomes" id="UP000825729"/>
    </source>
</evidence>
<accession>A0AAV7DV93</accession>
<keyword evidence="2" id="KW-1185">Reference proteome</keyword>
<proteinExistence type="predicted"/>
<name>A0AAV7DV93_ARIFI</name>
<comment type="caution">
    <text evidence="1">The sequence shown here is derived from an EMBL/GenBank/DDBJ whole genome shotgun (WGS) entry which is preliminary data.</text>
</comment>
<dbReference type="EMBL" id="JAINDJ010000008">
    <property type="protein sequence ID" value="KAG9440464.1"/>
    <property type="molecule type" value="Genomic_DNA"/>
</dbReference>
<dbReference type="AlphaFoldDB" id="A0AAV7DV93"/>
<reference evidence="1 2" key="1">
    <citation type="submission" date="2021-07" db="EMBL/GenBank/DDBJ databases">
        <title>The Aristolochia fimbriata genome: insights into angiosperm evolution, floral development and chemical biosynthesis.</title>
        <authorList>
            <person name="Jiao Y."/>
        </authorList>
    </citation>
    <scope>NUCLEOTIDE SEQUENCE [LARGE SCALE GENOMIC DNA]</scope>
    <source>
        <strain evidence="1">IBCAS-2021</strain>
        <tissue evidence="1">Leaf</tissue>
    </source>
</reference>
<sequence length="123" mass="13649">MVVWSARGGCWVVKEPNSSIIIAFDQCPAEILHNLFRTGHNAFDSVLWVKVSFEVLRTLHCFVSANSTAPMRVGMCLFVRLLRSVAAFVKKLQRRSGNKNTEITTTEGILKEVPPFGTIGAIN</sequence>
<evidence type="ECO:0000313" key="1">
    <source>
        <dbReference type="EMBL" id="KAG9440464.1"/>
    </source>
</evidence>
<protein>
    <submittedName>
        <fullName evidence="1">Uncharacterized protein</fullName>
    </submittedName>
</protein>
<gene>
    <name evidence="1" type="ORF">H6P81_020629</name>
</gene>
<organism evidence="1 2">
    <name type="scientific">Aristolochia fimbriata</name>
    <name type="common">White veined hardy Dutchman's pipe vine</name>
    <dbReference type="NCBI Taxonomy" id="158543"/>
    <lineage>
        <taxon>Eukaryota</taxon>
        <taxon>Viridiplantae</taxon>
        <taxon>Streptophyta</taxon>
        <taxon>Embryophyta</taxon>
        <taxon>Tracheophyta</taxon>
        <taxon>Spermatophyta</taxon>
        <taxon>Magnoliopsida</taxon>
        <taxon>Magnoliidae</taxon>
        <taxon>Piperales</taxon>
        <taxon>Aristolochiaceae</taxon>
        <taxon>Aristolochia</taxon>
    </lineage>
</organism>
<dbReference type="Proteomes" id="UP000825729">
    <property type="component" value="Unassembled WGS sequence"/>
</dbReference>